<protein>
    <submittedName>
        <fullName evidence="2">Aminoglycoside phosphotransferase family protein</fullName>
    </submittedName>
</protein>
<dbReference type="Proteomes" id="UP001209803">
    <property type="component" value="Chromosome"/>
</dbReference>
<dbReference type="EMBL" id="CP120863">
    <property type="protein sequence ID" value="WFE91580.1"/>
    <property type="molecule type" value="Genomic_DNA"/>
</dbReference>
<dbReference type="RefSeq" id="WP_265684092.1">
    <property type="nucleotide sequence ID" value="NZ_CP120863.1"/>
</dbReference>
<dbReference type="Gene3D" id="3.90.1200.10">
    <property type="match status" value="1"/>
</dbReference>
<dbReference type="Pfam" id="PF01636">
    <property type="entry name" value="APH"/>
    <property type="match status" value="1"/>
</dbReference>
<dbReference type="SUPFAM" id="SSF56112">
    <property type="entry name" value="Protein kinase-like (PK-like)"/>
    <property type="match status" value="1"/>
</dbReference>
<evidence type="ECO:0000313" key="3">
    <source>
        <dbReference type="Proteomes" id="UP001209803"/>
    </source>
</evidence>
<evidence type="ECO:0000259" key="1">
    <source>
        <dbReference type="Pfam" id="PF01636"/>
    </source>
</evidence>
<dbReference type="InterPro" id="IPR051678">
    <property type="entry name" value="AGP_Transferase"/>
</dbReference>
<proteinExistence type="predicted"/>
<dbReference type="CDD" id="cd05155">
    <property type="entry name" value="APH_ChoK_like_1"/>
    <property type="match status" value="1"/>
</dbReference>
<organism evidence="2 3">
    <name type="scientific">Roseibium porphyridii</name>
    <dbReference type="NCBI Taxonomy" id="2866279"/>
    <lineage>
        <taxon>Bacteria</taxon>
        <taxon>Pseudomonadati</taxon>
        <taxon>Pseudomonadota</taxon>
        <taxon>Alphaproteobacteria</taxon>
        <taxon>Hyphomicrobiales</taxon>
        <taxon>Stappiaceae</taxon>
        <taxon>Roseibium</taxon>
    </lineage>
</organism>
<name>A0ABY8FEB2_9HYPH</name>
<keyword evidence="3" id="KW-1185">Reference proteome</keyword>
<accession>A0ABY8FEB2</accession>
<dbReference type="PANTHER" id="PTHR21310:SF42">
    <property type="entry name" value="BIFUNCTIONAL AAC_APH"/>
    <property type="match status" value="1"/>
</dbReference>
<feature type="domain" description="Aminoglycoside phosphotransferase" evidence="1">
    <location>
        <begin position="35"/>
        <end position="260"/>
    </location>
</feature>
<evidence type="ECO:0000313" key="2">
    <source>
        <dbReference type="EMBL" id="WFE91580.1"/>
    </source>
</evidence>
<dbReference type="PANTHER" id="PTHR21310">
    <property type="entry name" value="AMINOGLYCOSIDE PHOSPHOTRANSFERASE-RELATED-RELATED"/>
    <property type="match status" value="1"/>
</dbReference>
<reference evidence="2 3" key="1">
    <citation type="submission" date="2023-03" db="EMBL/GenBank/DDBJ databases">
        <title>Roseibium porphyridii sp. nov. and Roseibium rhodosorbium sp. nov. isolated from marine algae, Porphyridium cruentum and Rhodosorus marinus, respectively.</title>
        <authorList>
            <person name="Lee M.W."/>
            <person name="Choi B.J."/>
            <person name="Lee J.K."/>
            <person name="Choi D.G."/>
            <person name="Baek J.H."/>
            <person name="Bayburt H."/>
            <person name="Kim J.M."/>
            <person name="Han D.M."/>
            <person name="Kim K.H."/>
            <person name="Jeon C.O."/>
        </authorList>
    </citation>
    <scope>NUCLEOTIDE SEQUENCE [LARGE SCALE GENOMIC DNA]</scope>
    <source>
        <strain evidence="2 3">KMA01</strain>
    </source>
</reference>
<gene>
    <name evidence="2" type="ORF">K1718_09540</name>
</gene>
<sequence>MPDQQDELPSDDGLLRQLLDEHAPQWSGLKVRPVASGGTDNALYRIGEERVARLPKRASAVGLLQKEADWLPRLSGLALNVPVVRFRKRPGAGCEHGFAIYDWIEGVQATPDALVDQEQAARDLAVFLKGLQGVLTDGAPHAGESNHKRGAALEELTDFVLSCIDVLADEIDAGKARSFWQMALQTPFEGPAKWLHGDLKADNLIASEGRLTAVIDWGLTAVGDPAADFAAAWSWVLPASRETFRETAGVSDPDWCRARAWALHNAVIALSYYRGRSHEGLCRQSRQTLSRLGLLRVASN</sequence>
<dbReference type="Gene3D" id="3.30.200.20">
    <property type="entry name" value="Phosphorylase Kinase, domain 1"/>
    <property type="match status" value="1"/>
</dbReference>
<dbReference type="InterPro" id="IPR011009">
    <property type="entry name" value="Kinase-like_dom_sf"/>
</dbReference>
<dbReference type="InterPro" id="IPR002575">
    <property type="entry name" value="Aminoglycoside_PTrfase"/>
</dbReference>